<sequence length="115" mass="13081">FEKVIAAGYNHPREIIAVIRPQNATTCSTSLLDKRYIVKDDDLEMAMEIYHLPGSKDHPRAKLIYKKLKKPSSCNSINGLYIFQLSEETSMFTKSGVYSFIFSVVSMITFPVERA</sequence>
<keyword evidence="2" id="KW-1185">Reference proteome</keyword>
<evidence type="ECO:0000313" key="1">
    <source>
        <dbReference type="EnsemblPlants" id="AET7Gv20801100.42"/>
    </source>
</evidence>
<dbReference type="AlphaFoldDB" id="A0A453S2B4"/>
<dbReference type="PANTHER" id="PTHR33566:SF1">
    <property type="entry name" value="EN_SPM-LIKE TRANSPOSON-RELATED"/>
    <property type="match status" value="1"/>
</dbReference>
<reference evidence="2" key="1">
    <citation type="journal article" date="2014" name="Science">
        <title>Ancient hybridizations among the ancestral genomes of bread wheat.</title>
        <authorList>
            <consortium name="International Wheat Genome Sequencing Consortium,"/>
            <person name="Marcussen T."/>
            <person name="Sandve S.R."/>
            <person name="Heier L."/>
            <person name="Spannagl M."/>
            <person name="Pfeifer M."/>
            <person name="Jakobsen K.S."/>
            <person name="Wulff B.B."/>
            <person name="Steuernagel B."/>
            <person name="Mayer K.F."/>
            <person name="Olsen O.A."/>
        </authorList>
    </citation>
    <scope>NUCLEOTIDE SEQUENCE [LARGE SCALE GENOMIC DNA]</scope>
    <source>
        <strain evidence="2">cv. AL8/78</strain>
    </source>
</reference>
<proteinExistence type="predicted"/>
<dbReference type="EnsemblPlants" id="AET7Gv20801100.42">
    <property type="protein sequence ID" value="AET7Gv20801100.42"/>
    <property type="gene ID" value="AET7Gv20801100"/>
</dbReference>
<reference evidence="1" key="3">
    <citation type="journal article" date="2017" name="Nature">
        <title>Genome sequence of the progenitor of the wheat D genome Aegilops tauschii.</title>
        <authorList>
            <person name="Luo M.C."/>
            <person name="Gu Y.Q."/>
            <person name="Puiu D."/>
            <person name="Wang H."/>
            <person name="Twardziok S.O."/>
            <person name="Deal K.R."/>
            <person name="Huo N."/>
            <person name="Zhu T."/>
            <person name="Wang L."/>
            <person name="Wang Y."/>
            <person name="McGuire P.E."/>
            <person name="Liu S."/>
            <person name="Long H."/>
            <person name="Ramasamy R.K."/>
            <person name="Rodriguez J.C."/>
            <person name="Van S.L."/>
            <person name="Yuan L."/>
            <person name="Wang Z."/>
            <person name="Xia Z."/>
            <person name="Xiao L."/>
            <person name="Anderson O.D."/>
            <person name="Ouyang S."/>
            <person name="Liang Y."/>
            <person name="Zimin A.V."/>
            <person name="Pertea G."/>
            <person name="Qi P."/>
            <person name="Bennetzen J.L."/>
            <person name="Dai X."/>
            <person name="Dawson M.W."/>
            <person name="Muller H.G."/>
            <person name="Kugler K."/>
            <person name="Rivarola-Duarte L."/>
            <person name="Spannagl M."/>
            <person name="Mayer K.F.X."/>
            <person name="Lu F.H."/>
            <person name="Bevan M.W."/>
            <person name="Leroy P."/>
            <person name="Li P."/>
            <person name="You F.M."/>
            <person name="Sun Q."/>
            <person name="Liu Z."/>
            <person name="Lyons E."/>
            <person name="Wicker T."/>
            <person name="Salzberg S.L."/>
            <person name="Devos K.M."/>
            <person name="Dvorak J."/>
        </authorList>
    </citation>
    <scope>NUCLEOTIDE SEQUENCE [LARGE SCALE GENOMIC DNA]</scope>
    <source>
        <strain evidence="1">cv. AL8/78</strain>
    </source>
</reference>
<dbReference type="Proteomes" id="UP000015105">
    <property type="component" value="Chromosome 7D"/>
</dbReference>
<organism evidence="1 2">
    <name type="scientific">Aegilops tauschii subsp. strangulata</name>
    <name type="common">Goatgrass</name>
    <dbReference type="NCBI Taxonomy" id="200361"/>
    <lineage>
        <taxon>Eukaryota</taxon>
        <taxon>Viridiplantae</taxon>
        <taxon>Streptophyta</taxon>
        <taxon>Embryophyta</taxon>
        <taxon>Tracheophyta</taxon>
        <taxon>Spermatophyta</taxon>
        <taxon>Magnoliopsida</taxon>
        <taxon>Liliopsida</taxon>
        <taxon>Poales</taxon>
        <taxon>Poaceae</taxon>
        <taxon>BOP clade</taxon>
        <taxon>Pooideae</taxon>
        <taxon>Triticodae</taxon>
        <taxon>Triticeae</taxon>
        <taxon>Triticinae</taxon>
        <taxon>Aegilops</taxon>
    </lineage>
</organism>
<reference evidence="1" key="4">
    <citation type="submission" date="2019-03" db="UniProtKB">
        <authorList>
            <consortium name="EnsemblPlants"/>
        </authorList>
    </citation>
    <scope>IDENTIFICATION</scope>
</reference>
<reference evidence="1" key="5">
    <citation type="journal article" date="2021" name="G3 (Bethesda)">
        <title>Aegilops tauschii genome assembly Aet v5.0 features greater sequence contiguity and improved annotation.</title>
        <authorList>
            <person name="Wang L."/>
            <person name="Zhu T."/>
            <person name="Rodriguez J.C."/>
            <person name="Deal K.R."/>
            <person name="Dubcovsky J."/>
            <person name="McGuire P.E."/>
            <person name="Lux T."/>
            <person name="Spannagl M."/>
            <person name="Mayer K.F.X."/>
            <person name="Baldrich P."/>
            <person name="Meyers B.C."/>
            <person name="Huo N."/>
            <person name="Gu Y.Q."/>
            <person name="Zhou H."/>
            <person name="Devos K.M."/>
            <person name="Bennetzen J.L."/>
            <person name="Unver T."/>
            <person name="Budak H."/>
            <person name="Gulick P.J."/>
            <person name="Galiba G."/>
            <person name="Kalapos B."/>
            <person name="Nelson D.R."/>
            <person name="Li P."/>
            <person name="You F.M."/>
            <person name="Luo M.C."/>
            <person name="Dvorak J."/>
        </authorList>
    </citation>
    <scope>NUCLEOTIDE SEQUENCE [LARGE SCALE GENOMIC DNA]</scope>
    <source>
        <strain evidence="1">cv. AL8/78</strain>
    </source>
</reference>
<dbReference type="PANTHER" id="PTHR33566">
    <property type="entry name" value="EN/SPM-LIKE TRANSPOSON-RELATED"/>
    <property type="match status" value="1"/>
</dbReference>
<accession>A0A453S2B4</accession>
<protein>
    <submittedName>
        <fullName evidence="1">Uncharacterized protein</fullName>
    </submittedName>
</protein>
<reference evidence="2" key="2">
    <citation type="journal article" date="2017" name="Nat. Plants">
        <title>The Aegilops tauschii genome reveals multiple impacts of transposons.</title>
        <authorList>
            <person name="Zhao G."/>
            <person name="Zou C."/>
            <person name="Li K."/>
            <person name="Wang K."/>
            <person name="Li T."/>
            <person name="Gao L."/>
            <person name="Zhang X."/>
            <person name="Wang H."/>
            <person name="Yang Z."/>
            <person name="Liu X."/>
            <person name="Jiang W."/>
            <person name="Mao L."/>
            <person name="Kong X."/>
            <person name="Jiao Y."/>
            <person name="Jia J."/>
        </authorList>
    </citation>
    <scope>NUCLEOTIDE SEQUENCE [LARGE SCALE GENOMIC DNA]</scope>
    <source>
        <strain evidence="2">cv. AL8/78</strain>
    </source>
</reference>
<name>A0A453S2B4_AEGTS</name>
<dbReference type="Gramene" id="AET7Gv20801100.42">
    <property type="protein sequence ID" value="AET7Gv20801100.42"/>
    <property type="gene ID" value="AET7Gv20801100"/>
</dbReference>
<evidence type="ECO:0000313" key="2">
    <source>
        <dbReference type="Proteomes" id="UP000015105"/>
    </source>
</evidence>